<reference evidence="1 2" key="1">
    <citation type="submission" date="2016-07" db="EMBL/GenBank/DDBJ databases">
        <title>Pervasive Adenine N6-methylation of Active Genes in Fungi.</title>
        <authorList>
            <consortium name="DOE Joint Genome Institute"/>
            <person name="Mondo S.J."/>
            <person name="Dannebaum R.O."/>
            <person name="Kuo R.C."/>
            <person name="Labutti K."/>
            <person name="Haridas S."/>
            <person name="Kuo A."/>
            <person name="Salamov A."/>
            <person name="Ahrendt S.R."/>
            <person name="Lipzen A."/>
            <person name="Sullivan W."/>
            <person name="Andreopoulos W.B."/>
            <person name="Clum A."/>
            <person name="Lindquist E."/>
            <person name="Daum C."/>
            <person name="Ramamoorthy G.K."/>
            <person name="Gryganskyi A."/>
            <person name="Culley D."/>
            <person name="Magnuson J.K."/>
            <person name="James T.Y."/>
            <person name="O'Malley M.A."/>
            <person name="Stajich J.E."/>
            <person name="Spatafora J.W."/>
            <person name="Visel A."/>
            <person name="Grigoriev I.V."/>
        </authorList>
    </citation>
    <scope>NUCLEOTIDE SEQUENCE [LARGE SCALE GENOMIC DNA]</scope>
    <source>
        <strain evidence="1 2">NRRL 3301</strain>
    </source>
</reference>
<accession>A0A1X2GRV8</accession>
<dbReference type="EMBL" id="MCGT01000005">
    <property type="protein sequence ID" value="ORX59742.1"/>
    <property type="molecule type" value="Genomic_DNA"/>
</dbReference>
<evidence type="ECO:0000313" key="1">
    <source>
        <dbReference type="EMBL" id="ORX59742.1"/>
    </source>
</evidence>
<dbReference type="Proteomes" id="UP000242146">
    <property type="component" value="Unassembled WGS sequence"/>
</dbReference>
<comment type="caution">
    <text evidence="1">The sequence shown here is derived from an EMBL/GenBank/DDBJ whole genome shotgun (WGS) entry which is preliminary data.</text>
</comment>
<proteinExistence type="predicted"/>
<keyword evidence="2" id="KW-1185">Reference proteome</keyword>
<gene>
    <name evidence="1" type="ORF">DM01DRAFT_1371597</name>
</gene>
<dbReference type="AlphaFoldDB" id="A0A1X2GRV8"/>
<sequence>MALNIAHDNLQEPVTIHSLARVQDIHRAFLRLPLASPTETVPLAISLQLRDDPYTIIPATNADQSSVCQPDHAIAFMKEKVATSWIPKLLDKAGSHVEPFRNVLEALNFDFRR</sequence>
<protein>
    <submittedName>
        <fullName evidence="1">Uncharacterized protein</fullName>
    </submittedName>
</protein>
<organism evidence="1 2">
    <name type="scientific">Hesseltinella vesiculosa</name>
    <dbReference type="NCBI Taxonomy" id="101127"/>
    <lineage>
        <taxon>Eukaryota</taxon>
        <taxon>Fungi</taxon>
        <taxon>Fungi incertae sedis</taxon>
        <taxon>Mucoromycota</taxon>
        <taxon>Mucoromycotina</taxon>
        <taxon>Mucoromycetes</taxon>
        <taxon>Mucorales</taxon>
        <taxon>Cunninghamellaceae</taxon>
        <taxon>Hesseltinella</taxon>
    </lineage>
</organism>
<name>A0A1X2GRV8_9FUNG</name>
<evidence type="ECO:0000313" key="2">
    <source>
        <dbReference type="Proteomes" id="UP000242146"/>
    </source>
</evidence>